<name>A0A5B0WQC4_9GAMM</name>
<reference evidence="3 4" key="1">
    <citation type="submission" date="2019-09" db="EMBL/GenBank/DDBJ databases">
        <authorList>
            <person name="Chen X.-Y."/>
        </authorList>
    </citation>
    <scope>NUCLEOTIDE SEQUENCE [LARGE SCALE GENOMIC DNA]</scope>
    <source>
        <strain evidence="3 4">NY5</strain>
    </source>
</reference>
<feature type="compositionally biased region" description="Basic and acidic residues" evidence="1">
    <location>
        <begin position="72"/>
        <end position="96"/>
    </location>
</feature>
<dbReference type="Proteomes" id="UP000323708">
    <property type="component" value="Unassembled WGS sequence"/>
</dbReference>
<comment type="caution">
    <text evidence="3">The sequence shown here is derived from an EMBL/GenBank/DDBJ whole genome shotgun (WGS) entry which is preliminary data.</text>
</comment>
<accession>A0A5B0WQC4</accession>
<feature type="chain" id="PRO_5022830832" description="LTXXQ motif family protein" evidence="2">
    <location>
        <begin position="21"/>
        <end position="96"/>
    </location>
</feature>
<organism evidence="3 4">
    <name type="scientific">Pseudohalioglobus sediminis</name>
    <dbReference type="NCBI Taxonomy" id="2606449"/>
    <lineage>
        <taxon>Bacteria</taxon>
        <taxon>Pseudomonadati</taxon>
        <taxon>Pseudomonadota</taxon>
        <taxon>Gammaproteobacteria</taxon>
        <taxon>Cellvibrionales</taxon>
        <taxon>Halieaceae</taxon>
        <taxon>Pseudohalioglobus</taxon>
    </lineage>
</organism>
<dbReference type="RefSeq" id="WP_149612510.1">
    <property type="nucleotide sequence ID" value="NZ_VTUX01000008.1"/>
</dbReference>
<evidence type="ECO:0000256" key="1">
    <source>
        <dbReference type="SAM" id="MobiDB-lite"/>
    </source>
</evidence>
<evidence type="ECO:0008006" key="5">
    <source>
        <dbReference type="Google" id="ProtNLM"/>
    </source>
</evidence>
<keyword evidence="4" id="KW-1185">Reference proteome</keyword>
<feature type="region of interest" description="Disordered" evidence="1">
    <location>
        <begin position="45"/>
        <end position="96"/>
    </location>
</feature>
<evidence type="ECO:0000256" key="2">
    <source>
        <dbReference type="SAM" id="SignalP"/>
    </source>
</evidence>
<dbReference type="AlphaFoldDB" id="A0A5B0WQC4"/>
<gene>
    <name evidence="3" type="ORF">F0M18_16185</name>
</gene>
<keyword evidence="2" id="KW-0732">Signal</keyword>
<feature type="signal peptide" evidence="2">
    <location>
        <begin position="1"/>
        <end position="20"/>
    </location>
</feature>
<protein>
    <recommendedName>
        <fullName evidence="5">LTXXQ motif family protein</fullName>
    </recommendedName>
</protein>
<evidence type="ECO:0000313" key="3">
    <source>
        <dbReference type="EMBL" id="KAA1189212.1"/>
    </source>
</evidence>
<dbReference type="EMBL" id="VTUX01000008">
    <property type="protein sequence ID" value="KAA1189212.1"/>
    <property type="molecule type" value="Genomic_DNA"/>
</dbReference>
<proteinExistence type="predicted"/>
<evidence type="ECO:0000313" key="4">
    <source>
        <dbReference type="Proteomes" id="UP000323708"/>
    </source>
</evidence>
<sequence length="96" mass="10911">MKRLTPLVFTSLLMVPVAGIAEEPVAAFSDQRLANMQRQLELTDEQVQEMRSIRDEGGDRKAMSAVLSEEQQQLRRDLKQQRLEKKAAGQLSAEDR</sequence>
<feature type="compositionally biased region" description="Basic and acidic residues" evidence="1">
    <location>
        <begin position="51"/>
        <end position="62"/>
    </location>
</feature>